<evidence type="ECO:0000313" key="4">
    <source>
        <dbReference type="Proteomes" id="UP000219914"/>
    </source>
</evidence>
<accession>A0ABX4JPJ6</accession>
<protein>
    <recommendedName>
        <fullName evidence="2">DUF3991 domain-containing protein</fullName>
    </recommendedName>
</protein>
<dbReference type="InterPro" id="IPR025054">
    <property type="entry name" value="DUF3991"/>
</dbReference>
<dbReference type="Gene3D" id="3.40.1360.10">
    <property type="match status" value="1"/>
</dbReference>
<dbReference type="CDD" id="cd00188">
    <property type="entry name" value="TOPRIM"/>
    <property type="match status" value="1"/>
</dbReference>
<name>A0ABX4JPJ6_9HYPH</name>
<feature type="compositionally biased region" description="Basic and acidic residues" evidence="1">
    <location>
        <begin position="290"/>
        <end position="300"/>
    </location>
</feature>
<dbReference type="Pfam" id="PF13154">
    <property type="entry name" value="DUF3991"/>
    <property type="match status" value="1"/>
</dbReference>
<dbReference type="RefSeq" id="WP_077991660.1">
    <property type="nucleotide sequence ID" value="NZ_LODW01000043.1"/>
</dbReference>
<reference evidence="3 4" key="1">
    <citation type="submission" date="2017-09" db="EMBL/GenBank/DDBJ databases">
        <title>Comparative genomics of rhizobia isolated from Phaseolus vulgaris in China.</title>
        <authorList>
            <person name="Tong W."/>
        </authorList>
    </citation>
    <scope>NUCLEOTIDE SEQUENCE [LARGE SCALE GENOMIC DNA]</scope>
    <source>
        <strain evidence="3 4">FH14</strain>
    </source>
</reference>
<gene>
    <name evidence="3" type="ORF">CO674_20090</name>
</gene>
<keyword evidence="4" id="KW-1185">Reference proteome</keyword>
<organism evidence="3 4">
    <name type="scientific">Rhizobium hidalgonense</name>
    <dbReference type="NCBI Taxonomy" id="1538159"/>
    <lineage>
        <taxon>Bacteria</taxon>
        <taxon>Pseudomonadati</taxon>
        <taxon>Pseudomonadota</taxon>
        <taxon>Alphaproteobacteria</taxon>
        <taxon>Hyphomicrobiales</taxon>
        <taxon>Rhizobiaceae</taxon>
        <taxon>Rhizobium/Agrobacterium group</taxon>
        <taxon>Rhizobium</taxon>
    </lineage>
</organism>
<sequence>MDRQKIEELRERVSCGAVLVDAGFALDARESSRRAVKFRRGGEIVIVTHGGAGWFDPLSDEKGDVFSLAVFLEKIPFKASIARVRRLAGVNLMPAPRWLGAPPALLSVEDTWERRPRLFRLSPAWRYLHDTRALPWQVLRRVAEMGIVRQGPQGSAWFAHHDEAGTISGWEERGPQWRGFSTGGSKTLFRLGGKAMTRVCITEAAIDALSLAALEDIRPDTLYASTGGGWSPSTVRAIETIAPKAMLVAATDADPQGEVYADRLRQIADRVGGDFIRLRPHAIDWNEELKERQHEEDVPHTRAAGSRVKLRPPDGGP</sequence>
<feature type="region of interest" description="Disordered" evidence="1">
    <location>
        <begin position="290"/>
        <end position="317"/>
    </location>
</feature>
<evidence type="ECO:0000256" key="1">
    <source>
        <dbReference type="SAM" id="MobiDB-lite"/>
    </source>
</evidence>
<feature type="domain" description="DUF3991" evidence="2">
    <location>
        <begin position="126"/>
        <end position="192"/>
    </location>
</feature>
<evidence type="ECO:0000259" key="2">
    <source>
        <dbReference type="Pfam" id="PF13154"/>
    </source>
</evidence>
<evidence type="ECO:0000313" key="3">
    <source>
        <dbReference type="EMBL" id="PDT21845.1"/>
    </source>
</evidence>
<dbReference type="Pfam" id="PF13155">
    <property type="entry name" value="Toprim_2"/>
    <property type="match status" value="1"/>
</dbReference>
<dbReference type="EMBL" id="NWSY01000015">
    <property type="protein sequence ID" value="PDT21845.1"/>
    <property type="molecule type" value="Genomic_DNA"/>
</dbReference>
<dbReference type="Proteomes" id="UP000219914">
    <property type="component" value="Unassembled WGS sequence"/>
</dbReference>
<comment type="caution">
    <text evidence="3">The sequence shown here is derived from an EMBL/GenBank/DDBJ whole genome shotgun (WGS) entry which is preliminary data.</text>
</comment>
<proteinExistence type="predicted"/>